<dbReference type="AlphaFoldDB" id="A0AAU8GVG6"/>
<dbReference type="EMBL" id="CP144373">
    <property type="protein sequence ID" value="XCH46404.1"/>
    <property type="molecule type" value="Genomic_DNA"/>
</dbReference>
<protein>
    <submittedName>
        <fullName evidence="2">Methyltransferase domain-containing protein</fullName>
    </submittedName>
</protein>
<feature type="domain" description="Methyltransferase type 11" evidence="1">
    <location>
        <begin position="40"/>
        <end position="131"/>
    </location>
</feature>
<dbReference type="SUPFAM" id="SSF53335">
    <property type="entry name" value="S-adenosyl-L-methionine-dependent methyltransferases"/>
    <property type="match status" value="1"/>
</dbReference>
<dbReference type="InterPro" id="IPR029063">
    <property type="entry name" value="SAM-dependent_MTases_sf"/>
</dbReference>
<reference evidence="2" key="1">
    <citation type="submission" date="2024-01" db="EMBL/GenBank/DDBJ databases">
        <title>The first autotrophic representatives of the genus Thermodesulfovibrio.</title>
        <authorList>
            <person name="Maltseva A.I."/>
            <person name="Elcheninov A.G."/>
            <person name="Kublanov I.V."/>
            <person name="Lebedinsky A.V."/>
            <person name="Frolov E.N."/>
        </authorList>
    </citation>
    <scope>NUCLEOTIDE SEQUENCE</scope>
    <source>
        <strain evidence="2">3907-1M</strain>
    </source>
</reference>
<dbReference type="PANTHER" id="PTHR43861:SF1">
    <property type="entry name" value="TRANS-ACONITATE 2-METHYLTRANSFERASE"/>
    <property type="match status" value="1"/>
</dbReference>
<proteinExistence type="predicted"/>
<dbReference type="GO" id="GO:0008757">
    <property type="term" value="F:S-adenosylmethionine-dependent methyltransferase activity"/>
    <property type="evidence" value="ECO:0007669"/>
    <property type="project" value="InterPro"/>
</dbReference>
<evidence type="ECO:0000259" key="1">
    <source>
        <dbReference type="Pfam" id="PF08241"/>
    </source>
</evidence>
<dbReference type="RefSeq" id="WP_353683937.1">
    <property type="nucleotide sequence ID" value="NZ_CP144373.1"/>
</dbReference>
<keyword evidence="2" id="KW-0489">Methyltransferase</keyword>
<dbReference type="Gene3D" id="3.40.50.150">
    <property type="entry name" value="Vaccinia Virus protein VP39"/>
    <property type="match status" value="1"/>
</dbReference>
<dbReference type="Pfam" id="PF08241">
    <property type="entry name" value="Methyltransf_11"/>
    <property type="match status" value="1"/>
</dbReference>
<sequence>MSKMDFSKIATEYEEYATVQKSASEILLKLLKIRTNDDVLDLGCGTGHLTRKIRSLSNGNVVGVDPSEGMMREAIEKSKGLEIVYEIKSAEDIDYVESFDVIFCNSAFQWFKDPEKVIKNCYRALKRNGRIGIQAPAKKIYCPNFIEAVEMVKRDERTKEIFSHFKEPWFFLETAEEYKSLFEKCGFKVVFSKIETITTEHTPEDVLKIFSSGAIAGYLNQDYYNIKLTANYISVFKEIVRKAFEYQAKKGMVKLKFNRIFLIAVKE</sequence>
<dbReference type="InterPro" id="IPR013216">
    <property type="entry name" value="Methyltransf_11"/>
</dbReference>
<dbReference type="PANTHER" id="PTHR43861">
    <property type="entry name" value="TRANS-ACONITATE 2-METHYLTRANSFERASE-RELATED"/>
    <property type="match status" value="1"/>
</dbReference>
<accession>A0AAU8GVG6</accession>
<keyword evidence="2" id="KW-0808">Transferase</keyword>
<organism evidence="2">
    <name type="scientific">Thermodesulfovibrio autotrophicus</name>
    <dbReference type="NCBI Taxonomy" id="3118333"/>
    <lineage>
        <taxon>Bacteria</taxon>
        <taxon>Pseudomonadati</taxon>
        <taxon>Nitrospirota</taxon>
        <taxon>Thermodesulfovibrionia</taxon>
        <taxon>Thermodesulfovibrionales</taxon>
        <taxon>Thermodesulfovibrionaceae</taxon>
        <taxon>Thermodesulfovibrio</taxon>
    </lineage>
</organism>
<dbReference type="GO" id="GO:0032259">
    <property type="term" value="P:methylation"/>
    <property type="evidence" value="ECO:0007669"/>
    <property type="project" value="UniProtKB-KW"/>
</dbReference>
<dbReference type="CDD" id="cd02440">
    <property type="entry name" value="AdoMet_MTases"/>
    <property type="match status" value="1"/>
</dbReference>
<gene>
    <name evidence="2" type="ORF">V4D30_08660</name>
</gene>
<evidence type="ECO:0000313" key="2">
    <source>
        <dbReference type="EMBL" id="XCH46404.1"/>
    </source>
</evidence>
<dbReference type="KEGG" id="taut:V4D30_08660"/>
<name>A0AAU8GVG6_9BACT</name>